<dbReference type="AlphaFoldDB" id="A0A6G0QDG9"/>
<reference evidence="1 2" key="1">
    <citation type="submission" date="2018-09" db="EMBL/GenBank/DDBJ databases">
        <title>Genomic investigation of the strawberry pathogen Phytophthora fragariae indicates pathogenicity is determined by transcriptional variation in three key races.</title>
        <authorList>
            <person name="Adams T.M."/>
            <person name="Armitage A.D."/>
            <person name="Sobczyk M.K."/>
            <person name="Bates H.J."/>
            <person name="Dunwell J.M."/>
            <person name="Nellist C.F."/>
            <person name="Harrison R.J."/>
        </authorList>
    </citation>
    <scope>NUCLEOTIDE SEQUENCE [LARGE SCALE GENOMIC DNA]</scope>
    <source>
        <strain evidence="1 2">NOV-77</strain>
    </source>
</reference>
<protein>
    <submittedName>
        <fullName evidence="1">Uncharacterized protein</fullName>
    </submittedName>
</protein>
<evidence type="ECO:0000313" key="1">
    <source>
        <dbReference type="EMBL" id="KAE9282321.1"/>
    </source>
</evidence>
<dbReference type="EMBL" id="QXFY01003760">
    <property type="protein sequence ID" value="KAE9282321.1"/>
    <property type="molecule type" value="Genomic_DNA"/>
</dbReference>
<dbReference type="Proteomes" id="UP000486351">
    <property type="component" value="Unassembled WGS sequence"/>
</dbReference>
<comment type="caution">
    <text evidence="1">The sequence shown here is derived from an EMBL/GenBank/DDBJ whole genome shotgun (WGS) entry which is preliminary data.</text>
</comment>
<name>A0A6G0QDG9_9STRA</name>
<evidence type="ECO:0000313" key="2">
    <source>
        <dbReference type="Proteomes" id="UP000486351"/>
    </source>
</evidence>
<proteinExistence type="predicted"/>
<organism evidence="1 2">
    <name type="scientific">Phytophthora fragariae</name>
    <dbReference type="NCBI Taxonomy" id="53985"/>
    <lineage>
        <taxon>Eukaryota</taxon>
        <taxon>Sar</taxon>
        <taxon>Stramenopiles</taxon>
        <taxon>Oomycota</taxon>
        <taxon>Peronosporomycetes</taxon>
        <taxon>Peronosporales</taxon>
        <taxon>Peronosporaceae</taxon>
        <taxon>Phytophthora</taxon>
    </lineage>
</organism>
<sequence length="135" mass="15327">MIRVTQVCSQTTSLGVAGEISREMPSSPRPKRSRFSSEFKSAGELIDKDVIERCNFLMRHAPPSNYLSLKIKGKFVQLIKRLEKVNLRNHRLSRDDCLQPSGVVWKTGEEIEAAGRDDFPEDVMTCTIAKDLFKL</sequence>
<gene>
    <name evidence="1" type="ORF">PF008_g27667</name>
</gene>
<accession>A0A6G0QDG9</accession>